<dbReference type="GO" id="GO:0032259">
    <property type="term" value="P:methylation"/>
    <property type="evidence" value="ECO:0007669"/>
    <property type="project" value="UniProtKB-KW"/>
</dbReference>
<organism evidence="2 3">
    <name type="scientific">Salmonella enterica I</name>
    <dbReference type="NCBI Taxonomy" id="59201"/>
    <lineage>
        <taxon>Bacteria</taxon>
        <taxon>Pseudomonadati</taxon>
        <taxon>Pseudomonadota</taxon>
        <taxon>Gammaproteobacteria</taxon>
        <taxon>Enterobacterales</taxon>
        <taxon>Enterobacteriaceae</taxon>
        <taxon>Salmonella</taxon>
    </lineage>
</organism>
<dbReference type="InterPro" id="IPR031339">
    <property type="entry name" value="DUF4942"/>
</dbReference>
<proteinExistence type="predicted"/>
<dbReference type="Proteomes" id="UP000250700">
    <property type="component" value="Unassembled WGS sequence"/>
</dbReference>
<evidence type="ECO:0000313" key="2">
    <source>
        <dbReference type="EMBL" id="PUF77797.1"/>
    </source>
</evidence>
<dbReference type="AlphaFoldDB" id="A0A315FVM8"/>
<dbReference type="EMBL" id="QARU01000017">
    <property type="protein sequence ID" value="PUF77797.1"/>
    <property type="molecule type" value="Genomic_DNA"/>
</dbReference>
<name>A0A315FVM8_SALET</name>
<dbReference type="GO" id="GO:0008168">
    <property type="term" value="F:methyltransferase activity"/>
    <property type="evidence" value="ECO:0007669"/>
    <property type="project" value="UniProtKB-KW"/>
</dbReference>
<keyword evidence="2" id="KW-0489">Methyltransferase</keyword>
<evidence type="ECO:0000259" key="1">
    <source>
        <dbReference type="Pfam" id="PF13708"/>
    </source>
</evidence>
<dbReference type="Pfam" id="PF13708">
    <property type="entry name" value="DUF4942"/>
    <property type="match status" value="1"/>
</dbReference>
<gene>
    <name evidence="2" type="ORF">DAX91_22650</name>
</gene>
<sequence>MTQTTAQAITVDINPHSASDSGAGDIIPSVPVERIVALRESGVSCFLDGIALIREAQKTLAAAAGRDWFPGMTEILEVSLSRSGREKENEATRCLICRHADRDIWTRLMQDTGMLTLMSAAQKKQWDKELYSDNCPEITLDNVLATFRQLNASKADTFEQGVIDVFRNLSWDYKTNNPRYLGKRIIIDSVLDNYQGKWYSVRSYGQERINDLARPFWLLDGKTVPDFRVSEGAQLSEFIQRGGGSCVGELMTCDYFTIRVFKKGSAHITFTRPDLVDRVNDIIARHYPGALPPAV</sequence>
<evidence type="ECO:0000313" key="3">
    <source>
        <dbReference type="Proteomes" id="UP000250700"/>
    </source>
</evidence>
<reference evidence="2 3" key="1">
    <citation type="submission" date="2018-04" db="EMBL/GenBank/DDBJ databases">
        <title>Whole genome sequencing of Salmonella enterica.</title>
        <authorList>
            <person name="Bell R."/>
        </authorList>
    </citation>
    <scope>NUCLEOTIDE SEQUENCE [LARGE SCALE GENOMIC DNA]</scope>
    <source>
        <strain evidence="2 3">CFSAN058603</strain>
    </source>
</reference>
<protein>
    <submittedName>
        <fullName evidence="2">Methyltransferase</fullName>
    </submittedName>
</protein>
<comment type="caution">
    <text evidence="2">The sequence shown here is derived from an EMBL/GenBank/DDBJ whole genome shotgun (WGS) entry which is preliminary data.</text>
</comment>
<feature type="domain" description="DUF4942" evidence="1">
    <location>
        <begin position="100"/>
        <end position="288"/>
    </location>
</feature>
<dbReference type="RefSeq" id="WP_108415464.1">
    <property type="nucleotide sequence ID" value="NZ_QAQA01000018.1"/>
</dbReference>
<accession>A0A315FVM8</accession>
<keyword evidence="2" id="KW-0808">Transferase</keyword>